<keyword evidence="1 4" id="KW-0932">Cytokinin signaling pathway</keyword>
<dbReference type="InterPro" id="IPR036641">
    <property type="entry name" value="HPT_dom_sf"/>
</dbReference>
<dbReference type="PROSITE" id="PS50894">
    <property type="entry name" value="HPT"/>
    <property type="match status" value="1"/>
</dbReference>
<feature type="domain" description="HPt" evidence="5">
    <location>
        <begin position="54"/>
        <end position="159"/>
    </location>
</feature>
<name>A0ABP0UZI1_9BRYO</name>
<dbReference type="PANTHER" id="PTHR28242:SF52">
    <property type="entry name" value="PHOSPHORELAY INTERMEDIATE PROTEIN YPD1"/>
    <property type="match status" value="1"/>
</dbReference>
<evidence type="ECO:0000313" key="6">
    <source>
        <dbReference type="EMBL" id="CAK9233973.1"/>
    </source>
</evidence>
<evidence type="ECO:0000256" key="1">
    <source>
        <dbReference type="ARBA" id="ARBA00022864"/>
    </source>
</evidence>
<dbReference type="CDD" id="cd00088">
    <property type="entry name" value="HPT"/>
    <property type="match status" value="1"/>
</dbReference>
<feature type="modified residue" description="Phosphohistidine" evidence="3">
    <location>
        <position position="95"/>
    </location>
</feature>
<dbReference type="Proteomes" id="UP001497512">
    <property type="component" value="Chromosome 8"/>
</dbReference>
<evidence type="ECO:0000256" key="2">
    <source>
        <dbReference type="ARBA" id="ARBA00023012"/>
    </source>
</evidence>
<proteinExistence type="predicted"/>
<comment type="function">
    <text evidence="4">Functions as a two-component phosphorelay mediators between cytokinin sensor histidine kinases and response regulators (B-type ARRs). Plays an important role in propagating cytokinin signal transduction.</text>
</comment>
<dbReference type="InterPro" id="IPR045871">
    <property type="entry name" value="AHP1-5/YPD1"/>
</dbReference>
<keyword evidence="7" id="KW-1185">Reference proteome</keyword>
<dbReference type="Pfam" id="PF01627">
    <property type="entry name" value="Hpt"/>
    <property type="match status" value="1"/>
</dbReference>
<evidence type="ECO:0000256" key="4">
    <source>
        <dbReference type="RuleBase" id="RU369004"/>
    </source>
</evidence>
<comment type="domain">
    <text evidence="4">Histidine-containing phosphotransfer domain (HPt) contains an active histidine that mediates the phosphotransfer.</text>
</comment>
<sequence length="169" mass="18957">MGKNSVAGLSGKEEEAMQLAAVKQQYIEHMDSLRAEELLDDQFLELQQLQDESSPDFVEEVVLLFIQDSGRIIQNLADSLEQKPVNFKKVDAHVHQFKGSSSSIGAKRVKAVCIILHMCCGRQDQQGCLFALEHVKREFDLMKGKLETMLELEKQIVALGGTPPFLNKL</sequence>
<gene>
    <name evidence="6" type="ORF">CSSPTR1EN2_LOCUS21886</name>
</gene>
<protein>
    <recommendedName>
        <fullName evidence="4">Histidine-containing phosphotransfer protein</fullName>
    </recommendedName>
</protein>
<dbReference type="EMBL" id="OZ019900">
    <property type="protein sequence ID" value="CAK9233973.1"/>
    <property type="molecule type" value="Genomic_DNA"/>
</dbReference>
<reference evidence="6" key="1">
    <citation type="submission" date="2024-02" db="EMBL/GenBank/DDBJ databases">
        <authorList>
            <consortium name="ELIXIR-Norway"/>
            <consortium name="Elixir Norway"/>
        </authorList>
    </citation>
    <scope>NUCLEOTIDE SEQUENCE</scope>
</reference>
<dbReference type="InterPro" id="IPR008207">
    <property type="entry name" value="Sig_transdc_His_kin_Hpt_dom"/>
</dbReference>
<dbReference type="SUPFAM" id="SSF47226">
    <property type="entry name" value="Histidine-containing phosphotransfer domain, HPT domain"/>
    <property type="match status" value="1"/>
</dbReference>
<keyword evidence="2 4" id="KW-0902">Two-component regulatory system</keyword>
<comment type="subcellular location">
    <subcellularLocation>
        <location evidence="4">Cytoplasm</location>
        <location evidence="4">Cytosol</location>
    </subcellularLocation>
    <subcellularLocation>
        <location evidence="4">Nucleus</location>
    </subcellularLocation>
</comment>
<evidence type="ECO:0000256" key="3">
    <source>
        <dbReference type="PROSITE-ProRule" id="PRU00110"/>
    </source>
</evidence>
<evidence type="ECO:0000313" key="7">
    <source>
        <dbReference type="Proteomes" id="UP001497512"/>
    </source>
</evidence>
<accession>A0ABP0UZI1</accession>
<evidence type="ECO:0000259" key="5">
    <source>
        <dbReference type="PROSITE" id="PS50894"/>
    </source>
</evidence>
<keyword evidence="3" id="KW-0597">Phosphoprotein</keyword>
<dbReference type="Gene3D" id="1.20.120.160">
    <property type="entry name" value="HPT domain"/>
    <property type="match status" value="1"/>
</dbReference>
<organism evidence="6 7">
    <name type="scientific">Sphagnum troendelagicum</name>
    <dbReference type="NCBI Taxonomy" id="128251"/>
    <lineage>
        <taxon>Eukaryota</taxon>
        <taxon>Viridiplantae</taxon>
        <taxon>Streptophyta</taxon>
        <taxon>Embryophyta</taxon>
        <taxon>Bryophyta</taxon>
        <taxon>Sphagnophytina</taxon>
        <taxon>Sphagnopsida</taxon>
        <taxon>Sphagnales</taxon>
        <taxon>Sphagnaceae</taxon>
        <taxon>Sphagnum</taxon>
    </lineage>
</organism>
<dbReference type="PANTHER" id="PTHR28242">
    <property type="entry name" value="PHOSPHORELAY INTERMEDIATE PROTEIN YPD1"/>
    <property type="match status" value="1"/>
</dbReference>